<dbReference type="Gene3D" id="3.40.50.300">
    <property type="entry name" value="P-loop containing nucleotide triphosphate hydrolases"/>
    <property type="match status" value="2"/>
</dbReference>
<dbReference type="InterPro" id="IPR027417">
    <property type="entry name" value="P-loop_NTPase"/>
</dbReference>
<dbReference type="Proteomes" id="UP001281731">
    <property type="component" value="Unassembled WGS sequence"/>
</dbReference>
<dbReference type="RefSeq" id="WP_320756324.1">
    <property type="nucleotide sequence ID" value="NZ_JAWNGC010000002.1"/>
</dbReference>
<dbReference type="GO" id="GO:0004386">
    <property type="term" value="F:helicase activity"/>
    <property type="evidence" value="ECO:0007669"/>
    <property type="project" value="UniProtKB-KW"/>
</dbReference>
<evidence type="ECO:0000256" key="4">
    <source>
        <dbReference type="ARBA" id="ARBA00022840"/>
    </source>
</evidence>
<dbReference type="SMART" id="SM00490">
    <property type="entry name" value="HELICc"/>
    <property type="match status" value="1"/>
</dbReference>
<dbReference type="Pfam" id="PF00270">
    <property type="entry name" value="DEAD"/>
    <property type="match status" value="1"/>
</dbReference>
<evidence type="ECO:0000313" key="7">
    <source>
        <dbReference type="EMBL" id="MDY5154530.1"/>
    </source>
</evidence>
<evidence type="ECO:0000259" key="5">
    <source>
        <dbReference type="PROSITE" id="PS51192"/>
    </source>
</evidence>
<proteinExistence type="predicted"/>
<dbReference type="InterPro" id="IPR011545">
    <property type="entry name" value="DEAD/DEAH_box_helicase_dom"/>
</dbReference>
<dbReference type="EMBL" id="JAWNGC010000002">
    <property type="protein sequence ID" value="MDY5154530.1"/>
    <property type="molecule type" value="Genomic_DNA"/>
</dbReference>
<dbReference type="SMART" id="SM01142">
    <property type="entry name" value="DSHCT"/>
    <property type="match status" value="1"/>
</dbReference>
<dbReference type="PROSITE" id="PS51194">
    <property type="entry name" value="HELICASE_CTER"/>
    <property type="match status" value="1"/>
</dbReference>
<dbReference type="AlphaFoldDB" id="A0AAW9HW72"/>
<feature type="domain" description="Helicase C-terminal" evidence="6">
    <location>
        <begin position="301"/>
        <end position="479"/>
    </location>
</feature>
<organism evidence="7 8">
    <name type="scientific">Actinotignum urinale</name>
    <dbReference type="NCBI Taxonomy" id="190146"/>
    <lineage>
        <taxon>Bacteria</taxon>
        <taxon>Bacillati</taxon>
        <taxon>Actinomycetota</taxon>
        <taxon>Actinomycetes</taxon>
        <taxon>Actinomycetales</taxon>
        <taxon>Actinomycetaceae</taxon>
        <taxon>Actinotignum</taxon>
    </lineage>
</organism>
<keyword evidence="1" id="KW-0547">Nucleotide-binding</keyword>
<evidence type="ECO:0000313" key="8">
    <source>
        <dbReference type="Proteomes" id="UP001281731"/>
    </source>
</evidence>
<sequence length="894" mass="100061">MSLHTTPNTARYRENPDRALCRENPDTALYRDYRDSYASRGIILDEFQRQGCLALERADVLVSAPTGSGKTVVAMYAVYLALAQGKRCVYTAPIKALSNQKYNELVRDIGEENVGLLTGDQSINREAQILVVTTEVLRNMILHASEDLVDIGYAVLDEVHFLADRERGPVWEETIMSLPSHIRLVSLSATIANLEELTEWMRSIRGATEVVVSTVRPVPLSHFASVRRKMYPLFTPVPSADPKEKEVNPRLIHALNQLDDHQDGRRKTTGRDRRKIIHQLAENDMLPAIVFIFSRAGCDKAVDMLLDSGEVLTNAEQRRKIREELGTLREKLSPSDRRAIRFERAAKALERGFGAHHAGVFPALKEITEKLMERGLISIVYATGTLALGIDMPVRTVVLEDLRRWNGQGFVDIGATEYTQLMGRAGRRGKDIEGYGIVLTSPETDPEHLADVASGRVDPLISAFQPSYNTVVNLRARMSNQDARGLMGRSFAQFQRQADVAKLEVRIQKIHGRLAQEKERLHCNLGDISDYLSQLAQGGRAAKSARKAAKREYRERIEDSFATARNGRIYAYTVEKELVYGLVLSRDPQRLRIIDMFSDMYWLYEDELSSELRAVGELELPRGLSLKRREVREDIAQSLMDAVEDRIDVGLDEDLLRSWSRFAPPRDTALLRHPCASCPDMDSHIRQGESVMSLAKNLQDLEARVAGFTDSVGREFDATVSILTQLGVLQGEDTHLSVGAEQLRHLHMEGDLLAYLCLSRLEENSLEPHDLAGWASIFLCDDRLGTAFPRTAVLFDAASVARHEANFLRSLELRAGIERTPEPSPGCADAMRAWAQGSGLETCLAMSRMVAGDFITAARRVVDVLGQIALAMEGTWLESVARDAGRLMRRTDFL</sequence>
<dbReference type="Pfam" id="PF00271">
    <property type="entry name" value="Helicase_C"/>
    <property type="match status" value="1"/>
</dbReference>
<comment type="caution">
    <text evidence="7">The sequence shown here is derived from an EMBL/GenBank/DDBJ whole genome shotgun (WGS) entry which is preliminary data.</text>
</comment>
<reference evidence="7" key="1">
    <citation type="submission" date="2023-10" db="EMBL/GenBank/DDBJ databases">
        <title>Whole Genome based description of the genera Actinobaculum and Actinotignum reveals a complex phylogenetic relationship within the species included in the genus Actinotignum.</title>
        <authorList>
            <person name="Jensen C.S."/>
            <person name="Dargis R."/>
            <person name="Kemp M."/>
            <person name="Christensen J.J."/>
        </authorList>
    </citation>
    <scope>NUCLEOTIDE SEQUENCE</scope>
    <source>
        <strain evidence="7">SLA_B511</strain>
    </source>
</reference>
<dbReference type="Pfam" id="PF08148">
    <property type="entry name" value="DSHCT"/>
    <property type="match status" value="1"/>
</dbReference>
<dbReference type="GO" id="GO:0005524">
    <property type="term" value="F:ATP binding"/>
    <property type="evidence" value="ECO:0007669"/>
    <property type="project" value="UniProtKB-KW"/>
</dbReference>
<dbReference type="InterPro" id="IPR001650">
    <property type="entry name" value="Helicase_C-like"/>
</dbReference>
<protein>
    <submittedName>
        <fullName evidence="7">DEAD/DEAH box helicase</fullName>
    </submittedName>
</protein>
<accession>A0AAW9HW72</accession>
<dbReference type="GO" id="GO:0070478">
    <property type="term" value="P:nuclear-transcribed mRNA catabolic process, 3'-5' exonucleolytic nonsense-mediated decay"/>
    <property type="evidence" value="ECO:0007669"/>
    <property type="project" value="TreeGrafter"/>
</dbReference>
<dbReference type="InterPro" id="IPR014001">
    <property type="entry name" value="Helicase_ATP-bd"/>
</dbReference>
<dbReference type="SUPFAM" id="SSF52540">
    <property type="entry name" value="P-loop containing nucleoside triphosphate hydrolases"/>
    <property type="match status" value="1"/>
</dbReference>
<dbReference type="PROSITE" id="PS51192">
    <property type="entry name" value="HELICASE_ATP_BIND_1"/>
    <property type="match status" value="1"/>
</dbReference>
<dbReference type="GO" id="GO:0016787">
    <property type="term" value="F:hydrolase activity"/>
    <property type="evidence" value="ECO:0007669"/>
    <property type="project" value="UniProtKB-KW"/>
</dbReference>
<dbReference type="InterPro" id="IPR012961">
    <property type="entry name" value="Ski2/MTR4_C"/>
</dbReference>
<evidence type="ECO:0000256" key="1">
    <source>
        <dbReference type="ARBA" id="ARBA00022741"/>
    </source>
</evidence>
<dbReference type="GO" id="GO:0003676">
    <property type="term" value="F:nucleic acid binding"/>
    <property type="evidence" value="ECO:0007669"/>
    <property type="project" value="InterPro"/>
</dbReference>
<evidence type="ECO:0000259" key="6">
    <source>
        <dbReference type="PROSITE" id="PS51194"/>
    </source>
</evidence>
<evidence type="ECO:0000256" key="2">
    <source>
        <dbReference type="ARBA" id="ARBA00022801"/>
    </source>
</evidence>
<keyword evidence="3 7" id="KW-0347">Helicase</keyword>
<name>A0AAW9HW72_9ACTO</name>
<dbReference type="Gene3D" id="1.10.3380.30">
    <property type="match status" value="1"/>
</dbReference>
<feature type="domain" description="Helicase ATP-binding" evidence="5">
    <location>
        <begin position="51"/>
        <end position="209"/>
    </location>
</feature>
<dbReference type="InterPro" id="IPR050699">
    <property type="entry name" value="RNA-DNA_Helicase"/>
</dbReference>
<gene>
    <name evidence="7" type="ORF">R6G80_02160</name>
</gene>
<dbReference type="PANTHER" id="PTHR12131:SF1">
    <property type="entry name" value="ATP-DEPENDENT RNA HELICASE SUPV3L1, MITOCHONDRIAL-RELATED"/>
    <property type="match status" value="1"/>
</dbReference>
<dbReference type="PANTHER" id="PTHR12131">
    <property type="entry name" value="ATP-DEPENDENT RNA AND DNA HELICASE"/>
    <property type="match status" value="1"/>
</dbReference>
<keyword evidence="4" id="KW-0067">ATP-binding</keyword>
<evidence type="ECO:0000256" key="3">
    <source>
        <dbReference type="ARBA" id="ARBA00022806"/>
    </source>
</evidence>
<keyword evidence="2" id="KW-0378">Hydrolase</keyword>
<dbReference type="GO" id="GO:0055087">
    <property type="term" value="C:Ski complex"/>
    <property type="evidence" value="ECO:0007669"/>
    <property type="project" value="TreeGrafter"/>
</dbReference>
<dbReference type="SMART" id="SM00487">
    <property type="entry name" value="DEXDc"/>
    <property type="match status" value="1"/>
</dbReference>